<accession>A0AAW7XAM0</accession>
<name>A0AAW7XAM0_9GAMM</name>
<organism evidence="1 2">
    <name type="scientific">Saccharophagus degradans</name>
    <dbReference type="NCBI Taxonomy" id="86304"/>
    <lineage>
        <taxon>Bacteria</taxon>
        <taxon>Pseudomonadati</taxon>
        <taxon>Pseudomonadota</taxon>
        <taxon>Gammaproteobacteria</taxon>
        <taxon>Cellvibrionales</taxon>
        <taxon>Cellvibrionaceae</taxon>
        <taxon>Saccharophagus</taxon>
    </lineage>
</organism>
<gene>
    <name evidence="1" type="ORF">Q4521_19645</name>
</gene>
<dbReference type="EMBL" id="JAUOPB010000017">
    <property type="protein sequence ID" value="MDO6424713.1"/>
    <property type="molecule type" value="Genomic_DNA"/>
</dbReference>
<proteinExistence type="predicted"/>
<comment type="caution">
    <text evidence="1">The sequence shown here is derived from an EMBL/GenBank/DDBJ whole genome shotgun (WGS) entry which is preliminary data.</text>
</comment>
<reference evidence="1" key="1">
    <citation type="submission" date="2023-07" db="EMBL/GenBank/DDBJ databases">
        <title>Genome content predicts the carbon catabolic preferences of heterotrophic bacteria.</title>
        <authorList>
            <person name="Gralka M."/>
        </authorList>
    </citation>
    <scope>NUCLEOTIDE SEQUENCE</scope>
    <source>
        <strain evidence="1">I3M17_2</strain>
    </source>
</reference>
<dbReference type="Proteomes" id="UP001169760">
    <property type="component" value="Unassembled WGS sequence"/>
</dbReference>
<sequence>MFSYATGTKVLSVCATKSLSKSEGKLNYRFGESKKTIELAYSANYDSLEEKFNYSYSSYSKGAVSEISFSIGQYLYTVHADTYVFRESSTGVFIEMQGEIVAYKACNNAYQKNNLYSISKAGFNTSEARGIGTKPD</sequence>
<dbReference type="RefSeq" id="WP_303493909.1">
    <property type="nucleotide sequence ID" value="NZ_JAUOPB010000017.1"/>
</dbReference>
<evidence type="ECO:0000313" key="1">
    <source>
        <dbReference type="EMBL" id="MDO6424713.1"/>
    </source>
</evidence>
<protein>
    <submittedName>
        <fullName evidence="1">Uncharacterized protein</fullName>
    </submittedName>
</protein>
<dbReference type="AlphaFoldDB" id="A0AAW7XAM0"/>
<evidence type="ECO:0000313" key="2">
    <source>
        <dbReference type="Proteomes" id="UP001169760"/>
    </source>
</evidence>